<feature type="non-terminal residue" evidence="1">
    <location>
        <position position="1"/>
    </location>
</feature>
<gene>
    <name evidence="1" type="ORF">H0H81_006309</name>
</gene>
<reference evidence="1" key="1">
    <citation type="submission" date="2021-02" db="EMBL/GenBank/DDBJ databases">
        <authorList>
            <person name="Nieuwenhuis M."/>
            <person name="Van De Peppel L.J.J."/>
        </authorList>
    </citation>
    <scope>NUCLEOTIDE SEQUENCE</scope>
    <source>
        <strain evidence="1">D49</strain>
    </source>
</reference>
<organism evidence="1 2">
    <name type="scientific">Sphagnurus paluster</name>
    <dbReference type="NCBI Taxonomy" id="117069"/>
    <lineage>
        <taxon>Eukaryota</taxon>
        <taxon>Fungi</taxon>
        <taxon>Dikarya</taxon>
        <taxon>Basidiomycota</taxon>
        <taxon>Agaricomycotina</taxon>
        <taxon>Agaricomycetes</taxon>
        <taxon>Agaricomycetidae</taxon>
        <taxon>Agaricales</taxon>
        <taxon>Tricholomatineae</taxon>
        <taxon>Lyophyllaceae</taxon>
        <taxon>Sphagnurus</taxon>
    </lineage>
</organism>
<proteinExistence type="predicted"/>
<dbReference type="Proteomes" id="UP000717328">
    <property type="component" value="Unassembled WGS sequence"/>
</dbReference>
<protein>
    <submittedName>
        <fullName evidence="1">Uncharacterized protein</fullName>
    </submittedName>
</protein>
<dbReference type="AlphaFoldDB" id="A0A9P7GID0"/>
<evidence type="ECO:0000313" key="1">
    <source>
        <dbReference type="EMBL" id="KAG5649098.1"/>
    </source>
</evidence>
<reference evidence="1" key="2">
    <citation type="submission" date="2021-10" db="EMBL/GenBank/DDBJ databases">
        <title>Phylogenomics reveals ancestral predisposition of the termite-cultivated fungus Termitomyces towards a domesticated lifestyle.</title>
        <authorList>
            <person name="Auxier B."/>
            <person name="Grum-Grzhimaylo A."/>
            <person name="Cardenas M.E."/>
            <person name="Lodge J.D."/>
            <person name="Laessoe T."/>
            <person name="Pedersen O."/>
            <person name="Smith M.E."/>
            <person name="Kuyper T.W."/>
            <person name="Franco-Molano E.A."/>
            <person name="Baroni T.J."/>
            <person name="Aanen D.K."/>
        </authorList>
    </citation>
    <scope>NUCLEOTIDE SEQUENCE</scope>
    <source>
        <strain evidence="1">D49</strain>
    </source>
</reference>
<keyword evidence="2" id="KW-1185">Reference proteome</keyword>
<dbReference type="OrthoDB" id="2688393at2759"/>
<dbReference type="EMBL" id="JABCKI010001617">
    <property type="protein sequence ID" value="KAG5649098.1"/>
    <property type="molecule type" value="Genomic_DNA"/>
</dbReference>
<evidence type="ECO:0000313" key="2">
    <source>
        <dbReference type="Proteomes" id="UP000717328"/>
    </source>
</evidence>
<name>A0A9P7GID0_9AGAR</name>
<accession>A0A9P7GID0</accession>
<sequence length="105" mass="11978">NPVSPKTPFSDRKVCIEEVPDIDDPHSKNRFVHPYPRPVATPLQQGNTQFGQWKEAQEASGESAWAPFENQEEWDLAQWLIKTVGQTSIDEYLKLPIVSCDKVNK</sequence>
<comment type="caution">
    <text evidence="1">The sequence shown here is derived from an EMBL/GenBank/DDBJ whole genome shotgun (WGS) entry which is preliminary data.</text>
</comment>